<dbReference type="WBParaSite" id="EEL_0001047301-mRNA-1">
    <property type="protein sequence ID" value="EEL_0001047301-mRNA-1"/>
    <property type="gene ID" value="EEL_0001047301"/>
</dbReference>
<evidence type="ECO:0000313" key="3">
    <source>
        <dbReference type="WBParaSite" id="EEL_0001047301-mRNA-1"/>
    </source>
</evidence>
<name>A0A0R3S6Q1_9BILA</name>
<feature type="signal peptide" evidence="1">
    <location>
        <begin position="1"/>
        <end position="18"/>
    </location>
</feature>
<dbReference type="STRING" id="1147741.A0A0R3S6Q1"/>
<sequence>MQYYGFFCLIISYSLLSAQTDIPTQVVTLLDKKSYVEYKLIEWNYADDGPQLTLPIRFRTRSINGRLITVSARANEDSIFILSAYVDNAAVVVDLIDNQRKVIQKTRKQLFGSITYFHYFRNKLELFLEVNRKIPEIVTFSMILEFLWFMVLGVNNGIEYSMSIQLNLEKKMLKMVYGEGAMDSYDFIDDIEIQDRVQLAITTGSSGIPFSFSATPEFQLYLKLKRILPEAVWKHF</sequence>
<evidence type="ECO:0000256" key="1">
    <source>
        <dbReference type="SAM" id="SignalP"/>
    </source>
</evidence>
<accession>A0A0R3S6Q1</accession>
<keyword evidence="2" id="KW-1185">Reference proteome</keyword>
<keyword evidence="1" id="KW-0732">Signal</keyword>
<reference evidence="3" key="1">
    <citation type="submission" date="2017-02" db="UniProtKB">
        <authorList>
            <consortium name="WormBaseParasite"/>
        </authorList>
    </citation>
    <scope>IDENTIFICATION</scope>
</reference>
<proteinExistence type="predicted"/>
<protein>
    <submittedName>
        <fullName evidence="3">DUF3108 domain-containing protein</fullName>
    </submittedName>
</protein>
<dbReference type="AlphaFoldDB" id="A0A0R3S6Q1"/>
<organism evidence="2 3">
    <name type="scientific">Elaeophora elaphi</name>
    <dbReference type="NCBI Taxonomy" id="1147741"/>
    <lineage>
        <taxon>Eukaryota</taxon>
        <taxon>Metazoa</taxon>
        <taxon>Ecdysozoa</taxon>
        <taxon>Nematoda</taxon>
        <taxon>Chromadorea</taxon>
        <taxon>Rhabditida</taxon>
        <taxon>Spirurina</taxon>
        <taxon>Spiruromorpha</taxon>
        <taxon>Filarioidea</taxon>
        <taxon>Onchocercidae</taxon>
        <taxon>Elaeophora</taxon>
    </lineage>
</organism>
<dbReference type="Proteomes" id="UP000050640">
    <property type="component" value="Unplaced"/>
</dbReference>
<feature type="chain" id="PRO_5006448064" evidence="1">
    <location>
        <begin position="19"/>
        <end position="236"/>
    </location>
</feature>
<evidence type="ECO:0000313" key="2">
    <source>
        <dbReference type="Proteomes" id="UP000050640"/>
    </source>
</evidence>